<evidence type="ECO:0000313" key="2">
    <source>
        <dbReference type="EMBL" id="GAG87432.1"/>
    </source>
</evidence>
<accession>X1C251</accession>
<sequence>MSSPAVENDQRLQELEDETHRQISAELETEMEAGTLAGLPGRD</sequence>
<feature type="non-terminal residue" evidence="2">
    <location>
        <position position="43"/>
    </location>
</feature>
<gene>
    <name evidence="2" type="ORF">S01H4_34436</name>
</gene>
<proteinExistence type="predicted"/>
<evidence type="ECO:0000256" key="1">
    <source>
        <dbReference type="SAM" id="MobiDB-lite"/>
    </source>
</evidence>
<dbReference type="EMBL" id="BART01018220">
    <property type="protein sequence ID" value="GAG87432.1"/>
    <property type="molecule type" value="Genomic_DNA"/>
</dbReference>
<feature type="compositionally biased region" description="Basic and acidic residues" evidence="1">
    <location>
        <begin position="8"/>
        <end position="23"/>
    </location>
</feature>
<name>X1C251_9ZZZZ</name>
<dbReference type="AlphaFoldDB" id="X1C251"/>
<comment type="caution">
    <text evidence="2">The sequence shown here is derived from an EMBL/GenBank/DDBJ whole genome shotgun (WGS) entry which is preliminary data.</text>
</comment>
<organism evidence="2">
    <name type="scientific">marine sediment metagenome</name>
    <dbReference type="NCBI Taxonomy" id="412755"/>
    <lineage>
        <taxon>unclassified sequences</taxon>
        <taxon>metagenomes</taxon>
        <taxon>ecological metagenomes</taxon>
    </lineage>
</organism>
<protein>
    <submittedName>
        <fullName evidence="2">Uncharacterized protein</fullName>
    </submittedName>
</protein>
<reference evidence="2" key="1">
    <citation type="journal article" date="2014" name="Front. Microbiol.">
        <title>High frequency of phylogenetically diverse reductive dehalogenase-homologous genes in deep subseafloor sedimentary metagenomes.</title>
        <authorList>
            <person name="Kawai M."/>
            <person name="Futagami T."/>
            <person name="Toyoda A."/>
            <person name="Takaki Y."/>
            <person name="Nishi S."/>
            <person name="Hori S."/>
            <person name="Arai W."/>
            <person name="Tsubouchi T."/>
            <person name="Morono Y."/>
            <person name="Uchiyama I."/>
            <person name="Ito T."/>
            <person name="Fujiyama A."/>
            <person name="Inagaki F."/>
            <person name="Takami H."/>
        </authorList>
    </citation>
    <scope>NUCLEOTIDE SEQUENCE</scope>
    <source>
        <strain evidence="2">Expedition CK06-06</strain>
    </source>
</reference>
<feature type="region of interest" description="Disordered" evidence="1">
    <location>
        <begin position="1"/>
        <end position="43"/>
    </location>
</feature>